<dbReference type="Proteomes" id="UP000679179">
    <property type="component" value="Unassembled WGS sequence"/>
</dbReference>
<reference evidence="2" key="1">
    <citation type="submission" date="2021-03" db="EMBL/GenBank/DDBJ databases">
        <title>Taxonomic study of Clostridium polyendosporum from meadow-gley soil under rice.</title>
        <authorList>
            <person name="Kobayashi H."/>
            <person name="Tanizawa Y."/>
            <person name="Yagura M."/>
        </authorList>
    </citation>
    <scope>NUCLEOTIDE SEQUENCE</scope>
    <source>
        <strain evidence="2">JCM 30710</strain>
    </source>
</reference>
<keyword evidence="1" id="KW-1133">Transmembrane helix</keyword>
<evidence type="ECO:0000256" key="1">
    <source>
        <dbReference type="SAM" id="Phobius"/>
    </source>
</evidence>
<keyword evidence="1" id="KW-0472">Membrane</keyword>
<proteinExistence type="predicted"/>
<keyword evidence="3" id="KW-1185">Reference proteome</keyword>
<evidence type="ECO:0000313" key="2">
    <source>
        <dbReference type="EMBL" id="GIM27869.1"/>
    </source>
</evidence>
<comment type="caution">
    <text evidence="2">The sequence shown here is derived from an EMBL/GenBank/DDBJ whole genome shotgun (WGS) entry which is preliminary data.</text>
</comment>
<dbReference type="AlphaFoldDB" id="A0A919VDD4"/>
<sequence length="106" mass="11889">MNGFTEIIILAAISEAVWEHLKMIFTEGKFNINRLGAILIGILLCLATGANFLEVVGLPTKIDYVGQILTGLLISRGANFIHDFLTSVNNLQQYTRIENINRRNRE</sequence>
<dbReference type="EMBL" id="BOPZ01000003">
    <property type="protein sequence ID" value="GIM27869.1"/>
    <property type="molecule type" value="Genomic_DNA"/>
</dbReference>
<keyword evidence="1" id="KW-0812">Transmembrane</keyword>
<feature type="transmembrane region" description="Helical" evidence="1">
    <location>
        <begin position="32"/>
        <end position="53"/>
    </location>
</feature>
<evidence type="ECO:0000313" key="3">
    <source>
        <dbReference type="Proteomes" id="UP000679179"/>
    </source>
</evidence>
<name>A0A919VDD4_9CLOT</name>
<dbReference type="RefSeq" id="WP_212902622.1">
    <property type="nucleotide sequence ID" value="NZ_BOPZ01000003.1"/>
</dbReference>
<gene>
    <name evidence="2" type="ORF">CPJCM30710_05350</name>
</gene>
<organism evidence="2 3">
    <name type="scientific">Clostridium polyendosporum</name>
    <dbReference type="NCBI Taxonomy" id="69208"/>
    <lineage>
        <taxon>Bacteria</taxon>
        <taxon>Bacillati</taxon>
        <taxon>Bacillota</taxon>
        <taxon>Clostridia</taxon>
        <taxon>Eubacteriales</taxon>
        <taxon>Clostridiaceae</taxon>
        <taxon>Clostridium</taxon>
    </lineage>
</organism>
<accession>A0A919VDD4</accession>
<protein>
    <submittedName>
        <fullName evidence="2">Uncharacterized protein</fullName>
    </submittedName>
</protein>